<organism evidence="2">
    <name type="scientific">Glycine max</name>
    <name type="common">Soybean</name>
    <name type="synonym">Glycine hispida</name>
    <dbReference type="NCBI Taxonomy" id="3847"/>
    <lineage>
        <taxon>Eukaryota</taxon>
        <taxon>Viridiplantae</taxon>
        <taxon>Streptophyta</taxon>
        <taxon>Embryophyta</taxon>
        <taxon>Tracheophyta</taxon>
        <taxon>Spermatophyta</taxon>
        <taxon>Magnoliopsida</taxon>
        <taxon>eudicotyledons</taxon>
        <taxon>Gunneridae</taxon>
        <taxon>Pentapetalae</taxon>
        <taxon>rosids</taxon>
        <taxon>fabids</taxon>
        <taxon>Fabales</taxon>
        <taxon>Fabaceae</taxon>
        <taxon>Papilionoideae</taxon>
        <taxon>50 kb inversion clade</taxon>
        <taxon>NPAAA clade</taxon>
        <taxon>indigoferoid/millettioid clade</taxon>
        <taxon>Phaseoleae</taxon>
        <taxon>Glycine</taxon>
        <taxon>Glycine subgen. Soja</taxon>
    </lineage>
</organism>
<protein>
    <submittedName>
        <fullName evidence="2 3">Uncharacterized protein</fullName>
    </submittedName>
</protein>
<feature type="transmembrane region" description="Helical" evidence="1">
    <location>
        <begin position="50"/>
        <end position="67"/>
    </location>
</feature>
<gene>
    <name evidence="2" type="ORF">GLYMA_17G048800</name>
</gene>
<name>A0A0R0F8Q7_SOYBN</name>
<reference evidence="3" key="2">
    <citation type="submission" date="2018-02" db="UniProtKB">
        <authorList>
            <consortium name="EnsemblPlants"/>
        </authorList>
    </citation>
    <scope>IDENTIFICATION</scope>
    <source>
        <strain evidence="3">Williams 82</strain>
    </source>
</reference>
<dbReference type="EMBL" id="CM000850">
    <property type="protein sequence ID" value="KRH02602.1"/>
    <property type="molecule type" value="Genomic_DNA"/>
</dbReference>
<sequence>MPLSSRGHRVVLGFVSFPLFHFRLMKKEEKKTITRRVVLKKKKARKNKEIFVVIGLGGSSSMHFQILGGKAQLGLNFITSIGVLGR</sequence>
<keyword evidence="1" id="KW-1133">Transmembrane helix</keyword>
<keyword evidence="1" id="KW-0472">Membrane</keyword>
<dbReference type="Gramene" id="KRH02602">
    <property type="protein sequence ID" value="KRH02602"/>
    <property type="gene ID" value="GLYMA_17G048800"/>
</dbReference>
<evidence type="ECO:0000256" key="1">
    <source>
        <dbReference type="SAM" id="Phobius"/>
    </source>
</evidence>
<accession>A0A0R0F8Q7</accession>
<dbReference type="AlphaFoldDB" id="A0A0R0F8Q7"/>
<keyword evidence="1" id="KW-0812">Transmembrane</keyword>
<proteinExistence type="predicted"/>
<evidence type="ECO:0000313" key="2">
    <source>
        <dbReference type="EMBL" id="KRH02602.1"/>
    </source>
</evidence>
<reference evidence="2" key="3">
    <citation type="submission" date="2018-07" db="EMBL/GenBank/DDBJ databases">
        <title>WGS assembly of Glycine max.</title>
        <authorList>
            <person name="Schmutz J."/>
            <person name="Cannon S."/>
            <person name="Schlueter J."/>
            <person name="Ma J."/>
            <person name="Mitros T."/>
            <person name="Nelson W."/>
            <person name="Hyten D."/>
            <person name="Song Q."/>
            <person name="Thelen J."/>
            <person name="Cheng J."/>
            <person name="Xu D."/>
            <person name="Hellsten U."/>
            <person name="May G."/>
            <person name="Yu Y."/>
            <person name="Sakurai T."/>
            <person name="Umezawa T."/>
            <person name="Bhattacharyya M."/>
            <person name="Sandhu D."/>
            <person name="Valliyodan B."/>
            <person name="Lindquist E."/>
            <person name="Peto M."/>
            <person name="Grant D."/>
            <person name="Shu S."/>
            <person name="Goodstein D."/>
            <person name="Barry K."/>
            <person name="Futrell-Griggs M."/>
            <person name="Abernathy B."/>
            <person name="Du J."/>
            <person name="Tian Z."/>
            <person name="Zhu L."/>
            <person name="Gill N."/>
            <person name="Joshi T."/>
            <person name="Libault M."/>
            <person name="Sethuraman A."/>
            <person name="Zhang X."/>
            <person name="Shinozaki K."/>
            <person name="Nguyen H."/>
            <person name="Wing R."/>
            <person name="Cregan P."/>
            <person name="Specht J."/>
            <person name="Grimwood J."/>
            <person name="Rokhsar D."/>
            <person name="Stacey G."/>
            <person name="Shoemaker R."/>
            <person name="Jackson S."/>
        </authorList>
    </citation>
    <scope>NUCLEOTIDE SEQUENCE</scope>
    <source>
        <tissue evidence="2">Callus</tissue>
    </source>
</reference>
<dbReference type="EnsemblPlants" id="KRH02602">
    <property type="protein sequence ID" value="KRH02602"/>
    <property type="gene ID" value="GLYMA_17G048800"/>
</dbReference>
<keyword evidence="4" id="KW-1185">Reference proteome</keyword>
<dbReference type="Proteomes" id="UP000008827">
    <property type="component" value="Chromosome 17"/>
</dbReference>
<evidence type="ECO:0000313" key="3">
    <source>
        <dbReference type="EnsemblPlants" id="KRH02602"/>
    </source>
</evidence>
<evidence type="ECO:0000313" key="4">
    <source>
        <dbReference type="Proteomes" id="UP000008827"/>
    </source>
</evidence>
<reference evidence="2 3" key="1">
    <citation type="journal article" date="2010" name="Nature">
        <title>Genome sequence of the palaeopolyploid soybean.</title>
        <authorList>
            <person name="Schmutz J."/>
            <person name="Cannon S.B."/>
            <person name="Schlueter J."/>
            <person name="Ma J."/>
            <person name="Mitros T."/>
            <person name="Nelson W."/>
            <person name="Hyten D.L."/>
            <person name="Song Q."/>
            <person name="Thelen J.J."/>
            <person name="Cheng J."/>
            <person name="Xu D."/>
            <person name="Hellsten U."/>
            <person name="May G.D."/>
            <person name="Yu Y."/>
            <person name="Sakurai T."/>
            <person name="Umezawa T."/>
            <person name="Bhattacharyya M.K."/>
            <person name="Sandhu D."/>
            <person name="Valliyodan B."/>
            <person name="Lindquist E."/>
            <person name="Peto M."/>
            <person name="Grant D."/>
            <person name="Shu S."/>
            <person name="Goodstein D."/>
            <person name="Barry K."/>
            <person name="Futrell-Griggs M."/>
            <person name="Abernathy B."/>
            <person name="Du J."/>
            <person name="Tian Z."/>
            <person name="Zhu L."/>
            <person name="Gill N."/>
            <person name="Joshi T."/>
            <person name="Libault M."/>
            <person name="Sethuraman A."/>
            <person name="Zhang X.-C."/>
            <person name="Shinozaki K."/>
            <person name="Nguyen H.T."/>
            <person name="Wing R.A."/>
            <person name="Cregan P."/>
            <person name="Specht J."/>
            <person name="Grimwood J."/>
            <person name="Rokhsar D."/>
            <person name="Stacey G."/>
            <person name="Shoemaker R.C."/>
            <person name="Jackson S.A."/>
        </authorList>
    </citation>
    <scope>NUCLEOTIDE SEQUENCE [LARGE SCALE GENOMIC DNA]</scope>
    <source>
        <strain evidence="3">cv. Williams 82</strain>
        <tissue evidence="2">Callus</tissue>
    </source>
</reference>
<dbReference type="InParanoid" id="A0A0R0F8Q7"/>